<evidence type="ECO:0000259" key="1">
    <source>
        <dbReference type="Pfam" id="PF06969"/>
    </source>
</evidence>
<sequence>MRLARRAGFDNINIDLMLGIPGQSVPMWADTLDRALALSPEHLSCYGLIVEDGTPMKRRIDAGELILPEPEEERAMYEHTLNRLNAAGFEQYEISNFAKPGKACRHNLNCWRREDYLGFGSAAHGLEYGGTRRANPASIQGYIAGEPPLIESIGLTERMFESLMLGLRMTRGIDLRAFEDTHG</sequence>
<dbReference type="PANTHER" id="PTHR13932">
    <property type="entry name" value="COPROPORPHYRINIGEN III OXIDASE"/>
    <property type="match status" value="1"/>
</dbReference>
<dbReference type="GO" id="GO:0051539">
    <property type="term" value="F:4 iron, 4 sulfur cluster binding"/>
    <property type="evidence" value="ECO:0007669"/>
    <property type="project" value="TreeGrafter"/>
</dbReference>
<protein>
    <submittedName>
        <fullName evidence="2">Oxygen-independent coproporphyrinogen-III oxidase-like protein YqeR</fullName>
        <ecNumber evidence="2">1.3.99.-</ecNumber>
    </submittedName>
</protein>
<name>A0A645D6A4_9ZZZZ</name>
<proteinExistence type="predicted"/>
<dbReference type="GO" id="GO:0016491">
    <property type="term" value="F:oxidoreductase activity"/>
    <property type="evidence" value="ECO:0007669"/>
    <property type="project" value="UniProtKB-KW"/>
</dbReference>
<keyword evidence="2" id="KW-0560">Oxidoreductase</keyword>
<dbReference type="EC" id="1.3.99.-" evidence="2"/>
<dbReference type="GO" id="GO:0006779">
    <property type="term" value="P:porphyrin-containing compound biosynthetic process"/>
    <property type="evidence" value="ECO:0007669"/>
    <property type="project" value="TreeGrafter"/>
</dbReference>
<evidence type="ECO:0000313" key="2">
    <source>
        <dbReference type="EMBL" id="MPM84725.1"/>
    </source>
</evidence>
<dbReference type="AlphaFoldDB" id="A0A645D6A4"/>
<organism evidence="2">
    <name type="scientific">bioreactor metagenome</name>
    <dbReference type="NCBI Taxonomy" id="1076179"/>
    <lineage>
        <taxon>unclassified sequences</taxon>
        <taxon>metagenomes</taxon>
        <taxon>ecological metagenomes</taxon>
    </lineage>
</organism>
<reference evidence="2" key="1">
    <citation type="submission" date="2019-08" db="EMBL/GenBank/DDBJ databases">
        <authorList>
            <person name="Kucharzyk K."/>
            <person name="Murdoch R.W."/>
            <person name="Higgins S."/>
            <person name="Loffler F."/>
        </authorList>
    </citation>
    <scope>NUCLEOTIDE SEQUENCE</scope>
</reference>
<dbReference type="InterPro" id="IPR058240">
    <property type="entry name" value="rSAM_sf"/>
</dbReference>
<dbReference type="EMBL" id="VSSQ01033201">
    <property type="protein sequence ID" value="MPM84725.1"/>
    <property type="molecule type" value="Genomic_DNA"/>
</dbReference>
<comment type="caution">
    <text evidence="2">The sequence shown here is derived from an EMBL/GenBank/DDBJ whole genome shotgun (WGS) entry which is preliminary data.</text>
</comment>
<dbReference type="Pfam" id="PF06969">
    <property type="entry name" value="HemN_C"/>
    <property type="match status" value="1"/>
</dbReference>
<dbReference type="GO" id="GO:0005737">
    <property type="term" value="C:cytoplasm"/>
    <property type="evidence" value="ECO:0007669"/>
    <property type="project" value="TreeGrafter"/>
</dbReference>
<dbReference type="InterPro" id="IPR010723">
    <property type="entry name" value="HemN_C"/>
</dbReference>
<dbReference type="SUPFAM" id="SSF102114">
    <property type="entry name" value="Radical SAM enzymes"/>
    <property type="match status" value="1"/>
</dbReference>
<gene>
    <name evidence="2" type="primary">hemN_42</name>
    <name evidence="2" type="ORF">SDC9_131801</name>
</gene>
<dbReference type="InterPro" id="IPR034505">
    <property type="entry name" value="Coproporphyrinogen-III_oxidase"/>
</dbReference>
<dbReference type="PANTHER" id="PTHR13932:SF5">
    <property type="entry name" value="RADICAL S-ADENOSYL METHIONINE DOMAIN-CONTAINING PROTEIN 1, MITOCHONDRIAL"/>
    <property type="match status" value="1"/>
</dbReference>
<accession>A0A645D6A4</accession>
<feature type="domain" description="HemN C-terminal" evidence="1">
    <location>
        <begin position="156"/>
        <end position="183"/>
    </location>
</feature>